<dbReference type="Proteomes" id="UP000066549">
    <property type="component" value="Chromosome"/>
</dbReference>
<comment type="catalytic activity">
    <reaction evidence="8">
        <text>Fe-coproporphyrin III + 2 H(+) = coproporphyrin III + Fe(2+)</text>
        <dbReference type="Rhea" id="RHEA:49572"/>
        <dbReference type="ChEBI" id="CHEBI:15378"/>
        <dbReference type="ChEBI" id="CHEBI:29033"/>
        <dbReference type="ChEBI" id="CHEBI:68438"/>
        <dbReference type="ChEBI" id="CHEBI:131725"/>
        <dbReference type="EC" id="4.99.1.9"/>
    </reaction>
    <physiologicalReaction direction="right-to-left" evidence="8">
        <dbReference type="Rhea" id="RHEA:49574"/>
    </physiologicalReaction>
</comment>
<dbReference type="CDD" id="cd00419">
    <property type="entry name" value="Ferrochelatase_C"/>
    <property type="match status" value="1"/>
</dbReference>
<dbReference type="GO" id="GO:0005737">
    <property type="term" value="C:cytoplasm"/>
    <property type="evidence" value="ECO:0007669"/>
    <property type="project" value="UniProtKB-SubCell"/>
</dbReference>
<keyword evidence="3 9" id="KW-0479">Metal-binding</keyword>
<evidence type="ECO:0000256" key="5">
    <source>
        <dbReference type="ARBA" id="ARBA00023133"/>
    </source>
</evidence>
<dbReference type="NCBIfam" id="TIGR00109">
    <property type="entry name" value="hemH"/>
    <property type="match status" value="1"/>
</dbReference>
<keyword evidence="7 9" id="KW-0627">Porphyrin biosynthesis</keyword>
<dbReference type="InterPro" id="IPR001015">
    <property type="entry name" value="Ferrochelatase"/>
</dbReference>
<protein>
    <recommendedName>
        <fullName evidence="9 10">Ferrochelatase</fullName>
        <ecNumber evidence="9 10">4.98.1.1</ecNumber>
    </recommendedName>
    <alternativeName>
        <fullName evidence="9">Heme synthase</fullName>
    </alternativeName>
    <alternativeName>
        <fullName evidence="9">Protoheme ferro-lyase</fullName>
    </alternativeName>
</protein>
<dbReference type="CDD" id="cd03411">
    <property type="entry name" value="Ferrochelatase_N"/>
    <property type="match status" value="1"/>
</dbReference>
<evidence type="ECO:0000256" key="8">
    <source>
        <dbReference type="ARBA" id="ARBA00024536"/>
    </source>
</evidence>
<comment type="subcellular location">
    <subcellularLocation>
        <location evidence="9 10">Cytoplasm</location>
    </subcellularLocation>
</comment>
<evidence type="ECO:0000256" key="2">
    <source>
        <dbReference type="ARBA" id="ARBA00022490"/>
    </source>
</evidence>
<comment type="pathway">
    <text evidence="9 10">Porphyrin-containing compound metabolism; protoheme biosynthesis; protoheme from protoporphyrin-IX: step 1/1.</text>
</comment>
<proteinExistence type="inferred from homology"/>
<evidence type="ECO:0000256" key="10">
    <source>
        <dbReference type="RuleBase" id="RU000607"/>
    </source>
</evidence>
<dbReference type="PROSITE" id="PS00534">
    <property type="entry name" value="FERROCHELATASE"/>
    <property type="match status" value="1"/>
</dbReference>
<accession>A0A0H4J271</accession>
<dbReference type="OrthoDB" id="9809741at2"/>
<dbReference type="PANTHER" id="PTHR11108">
    <property type="entry name" value="FERROCHELATASE"/>
    <property type="match status" value="1"/>
</dbReference>
<name>A0A0H4J271_9PROT</name>
<keyword evidence="6 9" id="KW-0456">Lyase</keyword>
<keyword evidence="4 9" id="KW-0408">Iron</keyword>
<evidence type="ECO:0000313" key="12">
    <source>
        <dbReference type="Proteomes" id="UP000066549"/>
    </source>
</evidence>
<comment type="function">
    <text evidence="9 10">Catalyzes the ferrous insertion into protoporphyrin IX.</text>
</comment>
<comment type="similarity">
    <text evidence="1 9 10">Belongs to the ferrochelatase family.</text>
</comment>
<dbReference type="AlphaFoldDB" id="A0A0H4J271"/>
<reference evidence="11 12" key="1">
    <citation type="submission" date="2015-03" db="EMBL/GenBank/DDBJ databases">
        <title>Comparative analysis of the OM43 clade including a novel species from Red Sea uncovers genomic and metabolic diversity among marine methylotrophs.</title>
        <authorList>
            <person name="Jimenez-Infante F."/>
            <person name="Ngugi D.K."/>
            <person name="Vinu M."/>
            <person name="Alam I."/>
            <person name="Kamau A."/>
            <person name="Blom J."/>
            <person name="Bajic V.B."/>
            <person name="Stingl U."/>
        </authorList>
    </citation>
    <scope>NUCLEOTIDE SEQUENCE [LARGE SCALE GENOMIC DNA]</scope>
    <source>
        <strain evidence="11 12">MBRSH7</strain>
    </source>
</reference>
<evidence type="ECO:0000256" key="9">
    <source>
        <dbReference type="HAMAP-Rule" id="MF_00323"/>
    </source>
</evidence>
<organism evidence="11 12">
    <name type="scientific">Methylophilales bacterium MBRS-H7</name>
    <dbReference type="NCBI Taxonomy" id="1623450"/>
    <lineage>
        <taxon>Bacteria</taxon>
        <taxon>Pseudomonadati</taxon>
        <taxon>Pseudomonadota</taxon>
        <taxon>Betaproteobacteria</taxon>
        <taxon>Nitrosomonadales</taxon>
        <taxon>OM43 clade</taxon>
    </lineage>
</organism>
<dbReference type="PATRIC" id="fig|1623450.3.peg.1097"/>
<evidence type="ECO:0000313" key="11">
    <source>
        <dbReference type="EMBL" id="AKO66145.1"/>
    </source>
</evidence>
<sequence>MAYYNKEPKYTHGDEPKVGIILANLGTPEKPTSGALRKYLQQFLMDRRVVEIPRFIWCWILHFIILVFRPKASAAKYKSIWTKQGSPLYVNLKKQKEAFNKLIQKNIKQPIEIEIGMSYGQPSIANAIDKLKEKNCNKILFFPLYPQYASSSSGAAMDGLFKKLIKTRNIPEIRVIRNYHDHPAYIDALKHFITKFWQQKSKPNKLIMSFHGVPKKSLLQGDPYHCECYKTARLLTTALKLKEQEYQVTFQSRFGKAEWLKPYFSEVIKDLGSEKDIRVDVLCPGFSSDCLETLEEINMEGREIFSEHGGDPKKYRYIPALNDSEEWINAMFEIAKSHLQGWIDHKYSVSKISKASKETKTAFEKVKKLP</sequence>
<dbReference type="HAMAP" id="MF_00323">
    <property type="entry name" value="Ferrochelatase"/>
    <property type="match status" value="1"/>
</dbReference>
<comment type="catalytic activity">
    <reaction evidence="9 10">
        <text>heme b + 2 H(+) = protoporphyrin IX + Fe(2+)</text>
        <dbReference type="Rhea" id="RHEA:22584"/>
        <dbReference type="ChEBI" id="CHEBI:15378"/>
        <dbReference type="ChEBI" id="CHEBI:29033"/>
        <dbReference type="ChEBI" id="CHEBI:57306"/>
        <dbReference type="ChEBI" id="CHEBI:60344"/>
        <dbReference type="EC" id="4.98.1.1"/>
    </reaction>
</comment>
<dbReference type="InterPro" id="IPR033644">
    <property type="entry name" value="Ferrochelatase_C"/>
</dbReference>
<dbReference type="Pfam" id="PF00762">
    <property type="entry name" value="Ferrochelatase"/>
    <property type="match status" value="1"/>
</dbReference>
<dbReference type="SUPFAM" id="SSF53800">
    <property type="entry name" value="Chelatase"/>
    <property type="match status" value="1"/>
</dbReference>
<dbReference type="FunFam" id="3.40.50.1400:FF:000002">
    <property type="entry name" value="Ferrochelatase"/>
    <property type="match status" value="1"/>
</dbReference>
<dbReference type="EC" id="4.98.1.1" evidence="9 10"/>
<evidence type="ECO:0000256" key="1">
    <source>
        <dbReference type="ARBA" id="ARBA00007718"/>
    </source>
</evidence>
<dbReference type="GO" id="GO:0004325">
    <property type="term" value="F:ferrochelatase activity"/>
    <property type="evidence" value="ECO:0007669"/>
    <property type="project" value="UniProtKB-UniRule"/>
</dbReference>
<feature type="binding site" evidence="9">
    <location>
        <position position="211"/>
    </location>
    <ligand>
        <name>Fe(2+)</name>
        <dbReference type="ChEBI" id="CHEBI:29033"/>
    </ligand>
</feature>
<dbReference type="EMBL" id="CP011002">
    <property type="protein sequence ID" value="AKO66145.1"/>
    <property type="molecule type" value="Genomic_DNA"/>
</dbReference>
<keyword evidence="12" id="KW-1185">Reference proteome</keyword>
<gene>
    <name evidence="9" type="primary">hemH</name>
    <name evidence="11" type="ORF">VI33_05515</name>
</gene>
<feature type="binding site" evidence="9">
    <location>
        <position position="292"/>
    </location>
    <ligand>
        <name>Fe(2+)</name>
        <dbReference type="ChEBI" id="CHEBI:29033"/>
    </ligand>
</feature>
<keyword evidence="5 9" id="KW-0350">Heme biosynthesis</keyword>
<dbReference type="InterPro" id="IPR019772">
    <property type="entry name" value="Ferrochelatase_AS"/>
</dbReference>
<dbReference type="GO" id="GO:0006783">
    <property type="term" value="P:heme biosynthetic process"/>
    <property type="evidence" value="ECO:0007669"/>
    <property type="project" value="UniProtKB-UniRule"/>
</dbReference>
<dbReference type="PANTHER" id="PTHR11108:SF1">
    <property type="entry name" value="FERROCHELATASE, MITOCHONDRIAL"/>
    <property type="match status" value="1"/>
</dbReference>
<evidence type="ECO:0000256" key="4">
    <source>
        <dbReference type="ARBA" id="ARBA00023004"/>
    </source>
</evidence>
<evidence type="ECO:0000256" key="6">
    <source>
        <dbReference type="ARBA" id="ARBA00023239"/>
    </source>
</evidence>
<evidence type="ECO:0000256" key="7">
    <source>
        <dbReference type="ARBA" id="ARBA00023244"/>
    </source>
</evidence>
<dbReference type="UniPathway" id="UPA00252">
    <property type="reaction ID" value="UER00325"/>
</dbReference>
<evidence type="ECO:0000256" key="3">
    <source>
        <dbReference type="ARBA" id="ARBA00022723"/>
    </source>
</evidence>
<dbReference type="Gene3D" id="3.40.50.1400">
    <property type="match status" value="2"/>
</dbReference>
<keyword evidence="2 9" id="KW-0963">Cytoplasm</keyword>
<dbReference type="GO" id="GO:0046872">
    <property type="term" value="F:metal ion binding"/>
    <property type="evidence" value="ECO:0007669"/>
    <property type="project" value="UniProtKB-KW"/>
</dbReference>
<dbReference type="InterPro" id="IPR033659">
    <property type="entry name" value="Ferrochelatase_N"/>
</dbReference>